<proteinExistence type="predicted"/>
<comment type="caution">
    <text evidence="1">The sequence shown here is derived from an EMBL/GenBank/DDBJ whole genome shotgun (WGS) entry which is preliminary data.</text>
</comment>
<name>A0AAE1Q0Z3_9EUCA</name>
<organism evidence="1 2">
    <name type="scientific">Petrolisthes manimaculis</name>
    <dbReference type="NCBI Taxonomy" id="1843537"/>
    <lineage>
        <taxon>Eukaryota</taxon>
        <taxon>Metazoa</taxon>
        <taxon>Ecdysozoa</taxon>
        <taxon>Arthropoda</taxon>
        <taxon>Crustacea</taxon>
        <taxon>Multicrustacea</taxon>
        <taxon>Malacostraca</taxon>
        <taxon>Eumalacostraca</taxon>
        <taxon>Eucarida</taxon>
        <taxon>Decapoda</taxon>
        <taxon>Pleocyemata</taxon>
        <taxon>Anomura</taxon>
        <taxon>Galatheoidea</taxon>
        <taxon>Porcellanidae</taxon>
        <taxon>Petrolisthes</taxon>
    </lineage>
</organism>
<gene>
    <name evidence="1" type="ORF">Pmani_011511</name>
</gene>
<dbReference type="AlphaFoldDB" id="A0AAE1Q0Z3"/>
<evidence type="ECO:0000313" key="2">
    <source>
        <dbReference type="Proteomes" id="UP001292094"/>
    </source>
</evidence>
<dbReference type="Proteomes" id="UP001292094">
    <property type="component" value="Unassembled WGS sequence"/>
</dbReference>
<accession>A0AAE1Q0Z3</accession>
<protein>
    <submittedName>
        <fullName evidence="1">Uncharacterized protein</fullName>
    </submittedName>
</protein>
<reference evidence="1" key="1">
    <citation type="submission" date="2023-11" db="EMBL/GenBank/DDBJ databases">
        <title>Genome assemblies of two species of porcelain crab, Petrolisthes cinctipes and Petrolisthes manimaculis (Anomura: Porcellanidae).</title>
        <authorList>
            <person name="Angst P."/>
        </authorList>
    </citation>
    <scope>NUCLEOTIDE SEQUENCE</scope>
    <source>
        <strain evidence="1">PB745_02</strain>
        <tissue evidence="1">Gill</tissue>
    </source>
</reference>
<dbReference type="EMBL" id="JAWZYT010000923">
    <property type="protein sequence ID" value="KAK4317399.1"/>
    <property type="molecule type" value="Genomic_DNA"/>
</dbReference>
<keyword evidence="2" id="KW-1185">Reference proteome</keyword>
<sequence length="73" mass="8455">MKLSATHHLGHTDVEELPAIRNIYREEEAAPTQQQRVPEEMLQFPQVHDEEEVVGPTRIEEILVQVPVTEEEQ</sequence>
<evidence type="ECO:0000313" key="1">
    <source>
        <dbReference type="EMBL" id="KAK4317399.1"/>
    </source>
</evidence>